<evidence type="ECO:0000256" key="4">
    <source>
        <dbReference type="ARBA" id="ARBA00022801"/>
    </source>
</evidence>
<keyword evidence="8" id="KW-1185">Reference proteome</keyword>
<dbReference type="GO" id="GO:0004185">
    <property type="term" value="F:serine-type carboxypeptidase activity"/>
    <property type="evidence" value="ECO:0007669"/>
    <property type="project" value="UniProtKB-UniRule"/>
</dbReference>
<evidence type="ECO:0000256" key="1">
    <source>
        <dbReference type="ARBA" id="ARBA00009431"/>
    </source>
</evidence>
<accession>A0A8H6WCK4</accession>
<keyword evidence="2 6" id="KW-0121">Carboxypeptidase</keyword>
<dbReference type="PANTHER" id="PTHR11802:SF479">
    <property type="entry name" value="CARBOXYPEPTIDASE"/>
    <property type="match status" value="1"/>
</dbReference>
<gene>
    <name evidence="7" type="ORF">MIND_00540800</name>
</gene>
<protein>
    <recommendedName>
        <fullName evidence="6">Carboxypeptidase</fullName>
        <ecNumber evidence="6">3.4.16.-</ecNumber>
    </recommendedName>
</protein>
<sequence length="658" mass="72040">MKRELSTPREAVTVYGLEHHYKFSCSKTSQPKPPEKVRMLLFMSLVTLALRASQYANAQAPSTFPHAYPGMPTTNYGPDWQHYFEVTSPLPNVTEPLGVRSFAGNVGVNREGHPNATLFFWAFEKTNGSLTTNSTTKPWIIWLNGLSSCGPGSSSMIGMMRENGPLRVTGNFSIIRNDLSWNKLADTIWIDQPVARGILLLTRMATVQFLSNLVKIFPSLAKRPLHLSGESYAGTYIPYIAKTIFSTPNPPVRLAKIIVGDGTLGDFATSEHLPTITTIETYPQLISYDPEVYEYFRLQQHLCGYDLNFTYPETAHFPTLKDPSFGSTSFPSAALQNRQYKSLKELAVGNSQFKSANNKRDLALQEERRQAWKRDLSGRANGTIDPYYGCYTYLELLDYASNFSFPWNTPLGGIDASAVYDVPDGLNPEVPSDPTIFMNDPLTRAALHAPTSKNWLSSFSYPFGAAPDNTPIQDPSPAAMVFLTDLAANASAKGVGIVFYAGNDDSLAAHRGTEVVIQNMTFGGIQGFTQKPATPWTDDKGNFAGIIHQERNLTYALFKGAGHRVPASVPEAAFVFIRDFVLGAKTTGLVRSDGTIVGGKDPLLAMDFMQGSNVIYYGSGANATTSLSTVVPSATLVSWQKFLASQTATSDTLSSTKC</sequence>
<dbReference type="PANTHER" id="PTHR11802">
    <property type="entry name" value="SERINE PROTEASE FAMILY S10 SERINE CARBOXYPEPTIDASE"/>
    <property type="match status" value="1"/>
</dbReference>
<dbReference type="Gene3D" id="3.40.50.1820">
    <property type="entry name" value="alpha/beta hydrolase"/>
    <property type="match status" value="1"/>
</dbReference>
<dbReference type="Proteomes" id="UP000636479">
    <property type="component" value="Unassembled WGS sequence"/>
</dbReference>
<dbReference type="EC" id="3.4.16.-" evidence="6"/>
<organism evidence="7 8">
    <name type="scientific">Mycena indigotica</name>
    <dbReference type="NCBI Taxonomy" id="2126181"/>
    <lineage>
        <taxon>Eukaryota</taxon>
        <taxon>Fungi</taxon>
        <taxon>Dikarya</taxon>
        <taxon>Basidiomycota</taxon>
        <taxon>Agaricomycotina</taxon>
        <taxon>Agaricomycetes</taxon>
        <taxon>Agaricomycetidae</taxon>
        <taxon>Agaricales</taxon>
        <taxon>Marasmiineae</taxon>
        <taxon>Mycenaceae</taxon>
        <taxon>Mycena</taxon>
    </lineage>
</organism>
<dbReference type="InterPro" id="IPR029058">
    <property type="entry name" value="AB_hydrolase_fold"/>
</dbReference>
<dbReference type="InterPro" id="IPR001563">
    <property type="entry name" value="Peptidase_S10"/>
</dbReference>
<dbReference type="EMBL" id="JACAZF010000004">
    <property type="protein sequence ID" value="KAF7307464.1"/>
    <property type="molecule type" value="Genomic_DNA"/>
</dbReference>
<dbReference type="Pfam" id="PF00450">
    <property type="entry name" value="Peptidase_S10"/>
    <property type="match status" value="1"/>
</dbReference>
<comment type="caution">
    <text evidence="7">The sequence shown here is derived from an EMBL/GenBank/DDBJ whole genome shotgun (WGS) entry which is preliminary data.</text>
</comment>
<reference evidence="7" key="1">
    <citation type="submission" date="2020-05" db="EMBL/GenBank/DDBJ databases">
        <title>Mycena genomes resolve the evolution of fungal bioluminescence.</title>
        <authorList>
            <person name="Tsai I.J."/>
        </authorList>
    </citation>
    <scope>NUCLEOTIDE SEQUENCE</scope>
    <source>
        <strain evidence="7">171206Taipei</strain>
    </source>
</reference>
<evidence type="ECO:0000256" key="5">
    <source>
        <dbReference type="ARBA" id="ARBA00023180"/>
    </source>
</evidence>
<keyword evidence="5" id="KW-0325">Glycoprotein</keyword>
<comment type="similarity">
    <text evidence="1 6">Belongs to the peptidase S10 family.</text>
</comment>
<evidence type="ECO:0000256" key="6">
    <source>
        <dbReference type="RuleBase" id="RU361156"/>
    </source>
</evidence>
<dbReference type="SUPFAM" id="SSF53474">
    <property type="entry name" value="alpha/beta-Hydrolases"/>
    <property type="match status" value="1"/>
</dbReference>
<evidence type="ECO:0000313" key="8">
    <source>
        <dbReference type="Proteomes" id="UP000636479"/>
    </source>
</evidence>
<evidence type="ECO:0000256" key="3">
    <source>
        <dbReference type="ARBA" id="ARBA00022670"/>
    </source>
</evidence>
<dbReference type="InterPro" id="IPR018202">
    <property type="entry name" value="Ser_caboxypep_ser_AS"/>
</dbReference>
<dbReference type="OrthoDB" id="443318at2759"/>
<proteinExistence type="inferred from homology"/>
<dbReference type="RefSeq" id="XP_037222483.1">
    <property type="nucleotide sequence ID" value="XM_037362191.1"/>
</dbReference>
<keyword evidence="3 6" id="KW-0645">Protease</keyword>
<name>A0A8H6WCK4_9AGAR</name>
<dbReference type="GeneID" id="59344707"/>
<evidence type="ECO:0000313" key="7">
    <source>
        <dbReference type="EMBL" id="KAF7307464.1"/>
    </source>
</evidence>
<dbReference type="GO" id="GO:0006508">
    <property type="term" value="P:proteolysis"/>
    <property type="evidence" value="ECO:0007669"/>
    <property type="project" value="UniProtKB-KW"/>
</dbReference>
<keyword evidence="4 6" id="KW-0378">Hydrolase</keyword>
<evidence type="ECO:0000256" key="2">
    <source>
        <dbReference type="ARBA" id="ARBA00022645"/>
    </source>
</evidence>
<dbReference type="PROSITE" id="PS00131">
    <property type="entry name" value="CARBOXYPEPT_SER_SER"/>
    <property type="match status" value="1"/>
</dbReference>
<dbReference type="AlphaFoldDB" id="A0A8H6WCK4"/>
<dbReference type="PRINTS" id="PR00724">
    <property type="entry name" value="CRBOXYPTASEC"/>
</dbReference>